<dbReference type="PROSITE" id="PS00622">
    <property type="entry name" value="HTH_LUXR_1"/>
    <property type="match status" value="1"/>
</dbReference>
<feature type="domain" description="Response regulatory" evidence="7">
    <location>
        <begin position="3"/>
        <end position="121"/>
    </location>
</feature>
<dbReference type="InterPro" id="IPR016032">
    <property type="entry name" value="Sig_transdc_resp-reg_C-effctor"/>
</dbReference>
<dbReference type="PROSITE" id="PS50043">
    <property type="entry name" value="HTH_LUXR_2"/>
    <property type="match status" value="1"/>
</dbReference>
<dbReference type="Proteomes" id="UP000247591">
    <property type="component" value="Unassembled WGS sequence"/>
</dbReference>
<dbReference type="CDD" id="cd06170">
    <property type="entry name" value="LuxR_C_like"/>
    <property type="match status" value="1"/>
</dbReference>
<dbReference type="PROSITE" id="PS50110">
    <property type="entry name" value="RESPONSE_REGULATORY"/>
    <property type="match status" value="1"/>
</dbReference>
<dbReference type="Pfam" id="PF00196">
    <property type="entry name" value="GerE"/>
    <property type="match status" value="1"/>
</dbReference>
<keyword evidence="3" id="KW-0238">DNA-binding</keyword>
<dbReference type="SUPFAM" id="SSF52172">
    <property type="entry name" value="CheY-like"/>
    <property type="match status" value="1"/>
</dbReference>
<dbReference type="PRINTS" id="PR00038">
    <property type="entry name" value="HTHLUXR"/>
</dbReference>
<dbReference type="CDD" id="cd17535">
    <property type="entry name" value="REC_NarL-like"/>
    <property type="match status" value="1"/>
</dbReference>
<keyword evidence="1 5" id="KW-0597">Phosphoprotein</keyword>
<reference evidence="8 9" key="1">
    <citation type="submission" date="2018-06" db="EMBL/GenBank/DDBJ databases">
        <title>Genomic Encyclopedia of Type Strains, Phase IV (KMG-IV): sequencing the most valuable type-strain genomes for metagenomic binning, comparative biology and taxonomic classification.</title>
        <authorList>
            <person name="Goeker M."/>
        </authorList>
    </citation>
    <scope>NUCLEOTIDE SEQUENCE [LARGE SCALE GENOMIC DNA]</scope>
    <source>
        <strain evidence="8 9">DSM 45521</strain>
    </source>
</reference>
<dbReference type="OrthoDB" id="9808843at2"/>
<feature type="domain" description="HTH luxR-type" evidence="6">
    <location>
        <begin position="151"/>
        <end position="216"/>
    </location>
</feature>
<dbReference type="Pfam" id="PF00072">
    <property type="entry name" value="Response_reg"/>
    <property type="match status" value="1"/>
</dbReference>
<dbReference type="GO" id="GO:0003677">
    <property type="term" value="F:DNA binding"/>
    <property type="evidence" value="ECO:0007669"/>
    <property type="project" value="UniProtKB-KW"/>
</dbReference>
<dbReference type="AlphaFoldDB" id="A0A318RU34"/>
<dbReference type="InterPro" id="IPR001789">
    <property type="entry name" value="Sig_transdc_resp-reg_receiver"/>
</dbReference>
<keyword evidence="9" id="KW-1185">Reference proteome</keyword>
<dbReference type="InterPro" id="IPR000792">
    <property type="entry name" value="Tscrpt_reg_LuxR_C"/>
</dbReference>
<gene>
    <name evidence="8" type="ORF">DFR67_10861</name>
</gene>
<sequence length="221" mass="23206">MIRVLIVDDQEMIRVGLRTIIDAHPDLTVVGDVSDGLQALQALETLAADVILMDIRMPGIDGVETTRRIRATHRGDDLRIVVLTTFEHDDNVLAALRAGANGFLSKGVGPGDLAAGIIEVAAGGGALSGAAAAALIGHVAGDRALPIDPVMADRFTALTPREREVVAAIAGGLDNKKIAERMFLSPFTVKTHANRAMTKVGARDRAQLVTFAYRAGVSPTA</sequence>
<feature type="modified residue" description="4-aspartylphosphate" evidence="5">
    <location>
        <position position="54"/>
    </location>
</feature>
<evidence type="ECO:0000256" key="3">
    <source>
        <dbReference type="ARBA" id="ARBA00023125"/>
    </source>
</evidence>
<protein>
    <submittedName>
        <fullName evidence="8">LuxR family two component transcriptional regulator</fullName>
    </submittedName>
</protein>
<name>A0A318RU34_WILLI</name>
<dbReference type="SMART" id="SM00448">
    <property type="entry name" value="REC"/>
    <property type="match status" value="1"/>
</dbReference>
<dbReference type="InterPro" id="IPR058245">
    <property type="entry name" value="NreC/VraR/RcsB-like_REC"/>
</dbReference>
<dbReference type="PANTHER" id="PTHR43214:SF24">
    <property type="entry name" value="TRANSCRIPTIONAL REGULATORY PROTEIN NARL-RELATED"/>
    <property type="match status" value="1"/>
</dbReference>
<evidence type="ECO:0000313" key="9">
    <source>
        <dbReference type="Proteomes" id="UP000247591"/>
    </source>
</evidence>
<accession>A0A318RU34</accession>
<dbReference type="SMART" id="SM00421">
    <property type="entry name" value="HTH_LUXR"/>
    <property type="match status" value="1"/>
</dbReference>
<proteinExistence type="predicted"/>
<dbReference type="SUPFAM" id="SSF46894">
    <property type="entry name" value="C-terminal effector domain of the bipartite response regulators"/>
    <property type="match status" value="1"/>
</dbReference>
<evidence type="ECO:0000256" key="5">
    <source>
        <dbReference type="PROSITE-ProRule" id="PRU00169"/>
    </source>
</evidence>
<evidence type="ECO:0000256" key="2">
    <source>
        <dbReference type="ARBA" id="ARBA00023015"/>
    </source>
</evidence>
<evidence type="ECO:0000256" key="4">
    <source>
        <dbReference type="ARBA" id="ARBA00023163"/>
    </source>
</evidence>
<evidence type="ECO:0000313" key="8">
    <source>
        <dbReference type="EMBL" id="PYE16310.1"/>
    </source>
</evidence>
<evidence type="ECO:0000256" key="1">
    <source>
        <dbReference type="ARBA" id="ARBA00022553"/>
    </source>
</evidence>
<dbReference type="GO" id="GO:0006355">
    <property type="term" value="P:regulation of DNA-templated transcription"/>
    <property type="evidence" value="ECO:0007669"/>
    <property type="project" value="InterPro"/>
</dbReference>
<dbReference type="Gene3D" id="3.40.50.2300">
    <property type="match status" value="1"/>
</dbReference>
<evidence type="ECO:0000259" key="7">
    <source>
        <dbReference type="PROSITE" id="PS50110"/>
    </source>
</evidence>
<dbReference type="PANTHER" id="PTHR43214">
    <property type="entry name" value="TWO-COMPONENT RESPONSE REGULATOR"/>
    <property type="match status" value="1"/>
</dbReference>
<dbReference type="GO" id="GO:0000160">
    <property type="term" value="P:phosphorelay signal transduction system"/>
    <property type="evidence" value="ECO:0007669"/>
    <property type="project" value="InterPro"/>
</dbReference>
<dbReference type="InterPro" id="IPR011006">
    <property type="entry name" value="CheY-like_superfamily"/>
</dbReference>
<organism evidence="8 9">
    <name type="scientific">Williamsia limnetica</name>
    <dbReference type="NCBI Taxonomy" id="882452"/>
    <lineage>
        <taxon>Bacteria</taxon>
        <taxon>Bacillati</taxon>
        <taxon>Actinomycetota</taxon>
        <taxon>Actinomycetes</taxon>
        <taxon>Mycobacteriales</taxon>
        <taxon>Nocardiaceae</taxon>
        <taxon>Williamsia</taxon>
    </lineage>
</organism>
<keyword evidence="4" id="KW-0804">Transcription</keyword>
<comment type="caution">
    <text evidence="8">The sequence shown here is derived from an EMBL/GenBank/DDBJ whole genome shotgun (WGS) entry which is preliminary data.</text>
</comment>
<dbReference type="InterPro" id="IPR039420">
    <property type="entry name" value="WalR-like"/>
</dbReference>
<evidence type="ECO:0000259" key="6">
    <source>
        <dbReference type="PROSITE" id="PS50043"/>
    </source>
</evidence>
<keyword evidence="2" id="KW-0805">Transcription regulation</keyword>
<dbReference type="EMBL" id="QJSP01000008">
    <property type="protein sequence ID" value="PYE16310.1"/>
    <property type="molecule type" value="Genomic_DNA"/>
</dbReference>
<dbReference type="RefSeq" id="WP_110470194.1">
    <property type="nucleotide sequence ID" value="NZ_QJSP01000008.1"/>
</dbReference>